<feature type="signal peptide" evidence="1">
    <location>
        <begin position="1"/>
        <end position="19"/>
    </location>
</feature>
<protein>
    <recommendedName>
        <fullName evidence="4">Tetratricopeptide repeat protein</fullName>
    </recommendedName>
</protein>
<organism evidence="2 3">
    <name type="scientific">Chitinophaga skermanii</name>
    <dbReference type="NCBI Taxonomy" id="331697"/>
    <lineage>
        <taxon>Bacteria</taxon>
        <taxon>Pseudomonadati</taxon>
        <taxon>Bacteroidota</taxon>
        <taxon>Chitinophagia</taxon>
        <taxon>Chitinophagales</taxon>
        <taxon>Chitinophagaceae</taxon>
        <taxon>Chitinophaga</taxon>
    </lineage>
</organism>
<reference evidence="2 3" key="1">
    <citation type="submission" date="2018-06" db="EMBL/GenBank/DDBJ databases">
        <title>Genomic Encyclopedia of Archaeal and Bacterial Type Strains, Phase II (KMG-II): from individual species to whole genera.</title>
        <authorList>
            <person name="Goeker M."/>
        </authorList>
    </citation>
    <scope>NUCLEOTIDE SEQUENCE [LARGE SCALE GENOMIC DNA]</scope>
    <source>
        <strain evidence="2 3">DSM 23857</strain>
    </source>
</reference>
<dbReference type="InterPro" id="IPR011990">
    <property type="entry name" value="TPR-like_helical_dom_sf"/>
</dbReference>
<name>A0A327Q1Z0_9BACT</name>
<dbReference type="AlphaFoldDB" id="A0A327Q1Z0"/>
<proteinExistence type="predicted"/>
<evidence type="ECO:0000256" key="1">
    <source>
        <dbReference type="SAM" id="SignalP"/>
    </source>
</evidence>
<dbReference type="Proteomes" id="UP000249547">
    <property type="component" value="Unassembled WGS sequence"/>
</dbReference>
<keyword evidence="1" id="KW-0732">Signal</keyword>
<dbReference type="Gene3D" id="1.25.40.10">
    <property type="entry name" value="Tetratricopeptide repeat domain"/>
    <property type="match status" value="3"/>
</dbReference>
<dbReference type="SUPFAM" id="SSF48452">
    <property type="entry name" value="TPR-like"/>
    <property type="match status" value="2"/>
</dbReference>
<evidence type="ECO:0000313" key="3">
    <source>
        <dbReference type="Proteomes" id="UP000249547"/>
    </source>
</evidence>
<feature type="chain" id="PRO_5016448157" description="Tetratricopeptide repeat protein" evidence="1">
    <location>
        <begin position="20"/>
        <end position="418"/>
    </location>
</feature>
<dbReference type="EMBL" id="QLLL01000013">
    <property type="protein sequence ID" value="RAI97884.1"/>
    <property type="molecule type" value="Genomic_DNA"/>
</dbReference>
<evidence type="ECO:0000313" key="2">
    <source>
        <dbReference type="EMBL" id="RAI97884.1"/>
    </source>
</evidence>
<sequence length="418" mass="46832">MKKLMVSLLLCGATMSVFAQRAKVNSAEDYYNSKNYDKANADIDVALQNEKTKNDAKAWYLKGKIMEAIALKDKSAAVSMESFDAFKKSLEINPKSNEAVLDLYNRMFNLYATVANHAYGFLNDQKWDSASNNFNRAFEIVEFTNSKNLSGTIAEDTAMVFYAGYVANQAGQSDVAFKRLSRAAELQYKGEPALYVVLGQLYEDKKDEAGWLKTIEQGKKLFPNDKRFGDMELNYYRKTNKTGELVTIMEKKLADNPNDFQTLSDYAIQLDNIANPRDDKGEDQARPANAEELMGKAEAAYKKALDIKPTDPTMNFQLGAVYFNRAAAASRELNAMDSKTQNSQKGKDLNTKVLSLMDVALPYFEKADASYAAMGSEIQPSDKSTYENCLIALSRIYAIKNQQAKVDEVKKKLEVLRG</sequence>
<dbReference type="OrthoDB" id="739506at2"/>
<comment type="caution">
    <text evidence="2">The sequence shown here is derived from an EMBL/GenBank/DDBJ whole genome shotgun (WGS) entry which is preliminary data.</text>
</comment>
<dbReference type="RefSeq" id="WP_148707448.1">
    <property type="nucleotide sequence ID" value="NZ_QLLL01000013.1"/>
</dbReference>
<accession>A0A327Q1Z0</accession>
<evidence type="ECO:0008006" key="4">
    <source>
        <dbReference type="Google" id="ProtNLM"/>
    </source>
</evidence>
<gene>
    <name evidence="2" type="ORF">LX64_04934</name>
</gene>
<keyword evidence="3" id="KW-1185">Reference proteome</keyword>